<dbReference type="RefSeq" id="WP_036820495.1">
    <property type="nucleotide sequence ID" value="NZ_AVBF01000034.1"/>
</dbReference>
<dbReference type="STRING" id="1385514.N782_13410"/>
<keyword evidence="2" id="KW-1185">Reference proteome</keyword>
<reference evidence="1 2" key="1">
    <citation type="journal article" date="2015" name="Stand. Genomic Sci.">
        <title>High quality draft genome sequence of the moderately halophilic bacterium Pontibacillus yanchengensis Y32(T) and comparison among Pontibacillus genomes.</title>
        <authorList>
            <person name="Huang J."/>
            <person name="Qiao Z.X."/>
            <person name="Tang J.W."/>
            <person name="Wang G."/>
        </authorList>
    </citation>
    <scope>NUCLEOTIDE SEQUENCE [LARGE SCALE GENOMIC DNA]</scope>
    <source>
        <strain evidence="1 2">Y32</strain>
    </source>
</reference>
<evidence type="ECO:0000313" key="2">
    <source>
        <dbReference type="Proteomes" id="UP000030147"/>
    </source>
</evidence>
<dbReference type="eggNOG" id="ENOG5032ZBV">
    <property type="taxonomic scope" value="Bacteria"/>
</dbReference>
<dbReference type="EMBL" id="AVBF01000034">
    <property type="protein sequence ID" value="KGP72251.1"/>
    <property type="molecule type" value="Genomic_DNA"/>
</dbReference>
<comment type="caution">
    <text evidence="1">The sequence shown here is derived from an EMBL/GenBank/DDBJ whole genome shotgun (WGS) entry which is preliminary data.</text>
</comment>
<dbReference type="Pfam" id="PF14120">
    <property type="entry name" value="YhzD"/>
    <property type="match status" value="1"/>
</dbReference>
<evidence type="ECO:0000313" key="1">
    <source>
        <dbReference type="EMBL" id="KGP72251.1"/>
    </source>
</evidence>
<organism evidence="1 2">
    <name type="scientific">Pontibacillus yanchengensis Y32</name>
    <dbReference type="NCBI Taxonomy" id="1385514"/>
    <lineage>
        <taxon>Bacteria</taxon>
        <taxon>Bacillati</taxon>
        <taxon>Bacillota</taxon>
        <taxon>Bacilli</taxon>
        <taxon>Bacillales</taxon>
        <taxon>Bacillaceae</taxon>
        <taxon>Pontibacillus</taxon>
    </lineage>
</organism>
<dbReference type="OrthoDB" id="2355652at2"/>
<dbReference type="AlphaFoldDB" id="A0A0A2TDV3"/>
<name>A0A0A2TDV3_9BACI</name>
<proteinExistence type="predicted"/>
<sequence>MKAYALTVFAPDGTHLLDETFEAENDQDASKIGKQKLEDQGYEEHTHRCVAPDGHMVLFHR</sequence>
<accession>A0A0A2TDV3</accession>
<protein>
    <recommendedName>
        <fullName evidence="3">YhzD-like protein</fullName>
    </recommendedName>
</protein>
<evidence type="ECO:0008006" key="3">
    <source>
        <dbReference type="Google" id="ProtNLM"/>
    </source>
</evidence>
<dbReference type="Proteomes" id="UP000030147">
    <property type="component" value="Unassembled WGS sequence"/>
</dbReference>
<gene>
    <name evidence="1" type="ORF">N782_13410</name>
</gene>
<dbReference type="InterPro" id="IPR025544">
    <property type="entry name" value="YhzD"/>
</dbReference>